<comment type="caution">
    <text evidence="4">The sequence shown here is derived from an EMBL/GenBank/DDBJ whole genome shotgun (WGS) entry which is preliminary data.</text>
</comment>
<keyword evidence="5" id="KW-1185">Reference proteome</keyword>
<feature type="domain" description="Ferritin/DPS" evidence="3">
    <location>
        <begin position="26"/>
        <end position="162"/>
    </location>
</feature>
<reference evidence="4 5" key="1">
    <citation type="submission" date="2014-06" db="EMBL/GenBank/DDBJ databases">
        <title>Saccharopolyspora rectivirgula DSM-43113 Genome sequencing.</title>
        <authorList>
            <person name="Barrera C."/>
            <person name="Millon L."/>
            <person name="Rognon B."/>
            <person name="Zaugg C."/>
            <person name="Monod M."/>
        </authorList>
    </citation>
    <scope>NUCLEOTIDE SEQUENCE [LARGE SCALE GENOMIC DNA]</scope>
    <source>
        <strain evidence="4 5">DSM 43113</strain>
    </source>
</reference>
<dbReference type="STRING" id="28042.GU90_15150"/>
<dbReference type="CDD" id="cd01043">
    <property type="entry name" value="DPS"/>
    <property type="match status" value="1"/>
</dbReference>
<dbReference type="InterPro" id="IPR023188">
    <property type="entry name" value="DPS_DNA-bd_CS"/>
</dbReference>
<dbReference type="PIRSF" id="PIRSF005900">
    <property type="entry name" value="Dps"/>
    <property type="match status" value="1"/>
</dbReference>
<organism evidence="4 5">
    <name type="scientific">Saccharopolyspora rectivirgula</name>
    <dbReference type="NCBI Taxonomy" id="28042"/>
    <lineage>
        <taxon>Bacteria</taxon>
        <taxon>Bacillati</taxon>
        <taxon>Actinomycetota</taxon>
        <taxon>Actinomycetes</taxon>
        <taxon>Pseudonocardiales</taxon>
        <taxon>Pseudonocardiaceae</taxon>
        <taxon>Saccharopolyspora</taxon>
    </lineage>
</organism>
<dbReference type="InterPro" id="IPR009078">
    <property type="entry name" value="Ferritin-like_SF"/>
</dbReference>
<dbReference type="Gene3D" id="1.20.1260.10">
    <property type="match status" value="1"/>
</dbReference>
<dbReference type="PROSITE" id="PS00818">
    <property type="entry name" value="DPS_1"/>
    <property type="match status" value="1"/>
</dbReference>
<dbReference type="RefSeq" id="WP_029722920.1">
    <property type="nucleotide sequence ID" value="NZ_JAJUIW010000038.1"/>
</dbReference>
<dbReference type="Proteomes" id="UP000031419">
    <property type="component" value="Unassembled WGS sequence"/>
</dbReference>
<dbReference type="InterPro" id="IPR012347">
    <property type="entry name" value="Ferritin-like"/>
</dbReference>
<evidence type="ECO:0000313" key="4">
    <source>
        <dbReference type="EMBL" id="KEI43664.1"/>
    </source>
</evidence>
<dbReference type="Pfam" id="PF00210">
    <property type="entry name" value="Ferritin"/>
    <property type="match status" value="1"/>
</dbReference>
<evidence type="ECO:0000259" key="3">
    <source>
        <dbReference type="Pfam" id="PF00210"/>
    </source>
</evidence>
<evidence type="ECO:0000256" key="2">
    <source>
        <dbReference type="RuleBase" id="RU003875"/>
    </source>
</evidence>
<sequence>MALNTATKSPITGALGGQDLDVTSRALQATLVDMIDLHLVAKQAHWNVVGKNFRDVHLHLDELVNEARGYADDVAERCAALGVPPDGRASTVAERSSVLRFEPGWRMDRDVSEAITAALEGVIDRLRERVQETDRTDLITQDLLIGITRELEKTHWMWQAKLAS</sequence>
<name>A0A073B7L9_9PSEU</name>
<dbReference type="InterPro" id="IPR008331">
    <property type="entry name" value="Ferritin_DPS_dom"/>
</dbReference>
<dbReference type="PANTHER" id="PTHR42932:SF2">
    <property type="entry name" value="DNA PROTECTION DURING STARVATION PROTEIN 1"/>
    <property type="match status" value="1"/>
</dbReference>
<dbReference type="GO" id="GO:0016722">
    <property type="term" value="F:oxidoreductase activity, acting on metal ions"/>
    <property type="evidence" value="ECO:0007669"/>
    <property type="project" value="InterPro"/>
</dbReference>
<dbReference type="InterPro" id="IPR002177">
    <property type="entry name" value="DPS_DNA-bd"/>
</dbReference>
<gene>
    <name evidence="4" type="ORF">GU90_15150</name>
</gene>
<dbReference type="AlphaFoldDB" id="A0A073B7L9"/>
<dbReference type="SUPFAM" id="SSF47240">
    <property type="entry name" value="Ferritin-like"/>
    <property type="match status" value="1"/>
</dbReference>
<dbReference type="OrthoDB" id="9797687at2"/>
<dbReference type="PRINTS" id="PR01346">
    <property type="entry name" value="HELNAPAPROT"/>
</dbReference>
<evidence type="ECO:0000256" key="1">
    <source>
        <dbReference type="ARBA" id="ARBA00009497"/>
    </source>
</evidence>
<dbReference type="EMBL" id="JNVU01000037">
    <property type="protein sequence ID" value="KEI43664.1"/>
    <property type="molecule type" value="Genomic_DNA"/>
</dbReference>
<dbReference type="GO" id="GO:0008199">
    <property type="term" value="F:ferric iron binding"/>
    <property type="evidence" value="ECO:0007669"/>
    <property type="project" value="InterPro"/>
</dbReference>
<comment type="similarity">
    <text evidence="1 2">Belongs to the Dps family.</text>
</comment>
<dbReference type="eggNOG" id="COG0783">
    <property type="taxonomic scope" value="Bacteria"/>
</dbReference>
<evidence type="ECO:0000313" key="5">
    <source>
        <dbReference type="Proteomes" id="UP000031419"/>
    </source>
</evidence>
<accession>A0A073B7L9</accession>
<dbReference type="PANTHER" id="PTHR42932">
    <property type="entry name" value="GENERAL STRESS PROTEIN 20U"/>
    <property type="match status" value="1"/>
</dbReference>
<proteinExistence type="inferred from homology"/>
<protein>
    <submittedName>
        <fullName evidence="4">Ferritin</fullName>
    </submittedName>
</protein>